<evidence type="ECO:0000256" key="1">
    <source>
        <dbReference type="ARBA" id="ARBA00022723"/>
    </source>
</evidence>
<feature type="region of interest" description="Disordered" evidence="6">
    <location>
        <begin position="1"/>
        <end position="41"/>
    </location>
</feature>
<protein>
    <recommendedName>
        <fullName evidence="7">Xylanolytic transcriptional activator regulatory domain-containing protein</fullName>
    </recommendedName>
</protein>
<feature type="domain" description="Xylanolytic transcriptional activator regulatory" evidence="7">
    <location>
        <begin position="330"/>
        <end position="525"/>
    </location>
</feature>
<dbReference type="CDD" id="cd12148">
    <property type="entry name" value="fungal_TF_MHR"/>
    <property type="match status" value="1"/>
</dbReference>
<dbReference type="InterPro" id="IPR007219">
    <property type="entry name" value="XnlR_reg_dom"/>
</dbReference>
<evidence type="ECO:0000256" key="6">
    <source>
        <dbReference type="SAM" id="MobiDB-lite"/>
    </source>
</evidence>
<dbReference type="EMBL" id="KN847500">
    <property type="protein sequence ID" value="KIW10094.1"/>
    <property type="molecule type" value="Genomic_DNA"/>
</dbReference>
<proteinExistence type="predicted"/>
<evidence type="ECO:0000256" key="2">
    <source>
        <dbReference type="ARBA" id="ARBA00022833"/>
    </source>
</evidence>
<keyword evidence="1" id="KW-0479">Metal-binding</keyword>
<evidence type="ECO:0000313" key="9">
    <source>
        <dbReference type="Proteomes" id="UP000053328"/>
    </source>
</evidence>
<dbReference type="HOGENOM" id="CLU_003487_2_1_1"/>
<evidence type="ECO:0000313" key="8">
    <source>
        <dbReference type="EMBL" id="KIW10094.1"/>
    </source>
</evidence>
<dbReference type="Proteomes" id="UP000053328">
    <property type="component" value="Unassembled WGS sequence"/>
</dbReference>
<dbReference type="RefSeq" id="XP_016230310.1">
    <property type="nucleotide sequence ID" value="XM_016385366.1"/>
</dbReference>
<accession>A0A0D2BFH9</accession>
<dbReference type="GO" id="GO:0008270">
    <property type="term" value="F:zinc ion binding"/>
    <property type="evidence" value="ECO:0007669"/>
    <property type="project" value="InterPro"/>
</dbReference>
<dbReference type="GO" id="GO:0006351">
    <property type="term" value="P:DNA-templated transcription"/>
    <property type="evidence" value="ECO:0007669"/>
    <property type="project" value="InterPro"/>
</dbReference>
<dbReference type="AlphaFoldDB" id="A0A0D2BFH9"/>
<dbReference type="Pfam" id="PF04082">
    <property type="entry name" value="Fungal_trans"/>
    <property type="match status" value="1"/>
</dbReference>
<feature type="compositionally biased region" description="Basic and acidic residues" evidence="6">
    <location>
        <begin position="10"/>
        <end position="24"/>
    </location>
</feature>
<keyword evidence="5" id="KW-0539">Nucleus</keyword>
<evidence type="ECO:0000256" key="3">
    <source>
        <dbReference type="ARBA" id="ARBA00023015"/>
    </source>
</evidence>
<dbReference type="VEuPathDB" id="FungiDB:PV08_11054"/>
<dbReference type="PANTHER" id="PTHR47660:SF2">
    <property type="entry name" value="TRANSCRIPTION FACTOR WITH C2H2 AND ZN(2)-CYS(6) DNA BINDING DOMAIN (EUROFUNG)"/>
    <property type="match status" value="1"/>
</dbReference>
<evidence type="ECO:0000259" key="7">
    <source>
        <dbReference type="Pfam" id="PF04082"/>
    </source>
</evidence>
<dbReference type="GO" id="GO:0003677">
    <property type="term" value="F:DNA binding"/>
    <property type="evidence" value="ECO:0007669"/>
    <property type="project" value="InterPro"/>
</dbReference>
<keyword evidence="9" id="KW-1185">Reference proteome</keyword>
<dbReference type="STRING" id="91928.A0A0D2BFH9"/>
<reference evidence="8 9" key="1">
    <citation type="submission" date="2015-01" db="EMBL/GenBank/DDBJ databases">
        <title>The Genome Sequence of Exophiala spinifera CBS89968.</title>
        <authorList>
            <consortium name="The Broad Institute Genomics Platform"/>
            <person name="Cuomo C."/>
            <person name="de Hoog S."/>
            <person name="Gorbushina A."/>
            <person name="Stielow B."/>
            <person name="Teixiera M."/>
            <person name="Abouelleil A."/>
            <person name="Chapman S.B."/>
            <person name="Priest M."/>
            <person name="Young S.K."/>
            <person name="Wortman J."/>
            <person name="Nusbaum C."/>
            <person name="Birren B."/>
        </authorList>
    </citation>
    <scope>NUCLEOTIDE SEQUENCE [LARGE SCALE GENOMIC DNA]</scope>
    <source>
        <strain evidence="8 9">CBS 89968</strain>
    </source>
</reference>
<keyword evidence="4" id="KW-0804">Transcription</keyword>
<evidence type="ECO:0000256" key="5">
    <source>
        <dbReference type="ARBA" id="ARBA00023242"/>
    </source>
</evidence>
<name>A0A0D2BFH9_9EURO</name>
<gene>
    <name evidence="8" type="ORF">PV08_11054</name>
</gene>
<organism evidence="8 9">
    <name type="scientific">Exophiala spinifera</name>
    <dbReference type="NCBI Taxonomy" id="91928"/>
    <lineage>
        <taxon>Eukaryota</taxon>
        <taxon>Fungi</taxon>
        <taxon>Dikarya</taxon>
        <taxon>Ascomycota</taxon>
        <taxon>Pezizomycotina</taxon>
        <taxon>Eurotiomycetes</taxon>
        <taxon>Chaetothyriomycetidae</taxon>
        <taxon>Chaetothyriales</taxon>
        <taxon>Herpotrichiellaceae</taxon>
        <taxon>Exophiala</taxon>
    </lineage>
</organism>
<evidence type="ECO:0000256" key="4">
    <source>
        <dbReference type="ARBA" id="ARBA00023163"/>
    </source>
</evidence>
<dbReference type="GeneID" id="27338137"/>
<sequence>MADSTANAVPRKEFTFREERRGSVMEESPSESYTCGNQEPPGSYLCNNPQVVAATSDSIGSYPDVETDIRIPTENFPSSRAGEMPSAIDLGLLDNTKQTTSPGIFSTWPFPSNPRLNSEVLHQLTDVAPSEGCAGYADFLKDLASHPQSKQASPSALPHNPFESHDIWEIFMNSTQGSDIDFEYDGLSDLAALETHATMGLSRPQSHEQQEHQAFLIGVNAFSTSLWNWTPSAEDTGVASERHLAVGDSDQEKLRNVHVPELCKKLASSSNRDRILALFITVCERKNIPKLIKSFSSPTLMECLIPLALHHLSTRPLSFIHPPSSVSCQISPEMLAIMMAHGASLTSVRAIQRLGYAIAELLRKAIVQRWEENNSETRDLDCLRAFTLTNMLFLWSGNRRKMEIAESFTQPVVTMLRRSGMLRRDYYVEIRPSETQTGPELDDLWKRWVEQETKIRLVHQLFIHDCQVSMTYFTNPLMSCSEMQLPMPQPVEIWLASSAQEWKSHLLARSGPTIHEKSLSQLIKEVSNQDTRPPDQNLGEWCYLVLYGVWHVGRSLQELQNTLQNDEDFECMPGPFMLYDNSRFERLVANILIPEDAVGRSSHELSFIQSYLIMALCVPLEAIQAFAGKHGEAEAARVFPRLQNWSVTRNARLGIWRAAQTLRKAENLGSIALRDFHAVATYHAGVALYVYGVLTATRQRRSGQELARGQQSSYQHICLGPKYSSDVKNFINFGQGLPVIEGVADEFGQRPTHSVLVPGSILEYTCQILKSPCQIGEGNLAPLVDKMAQLLRELARAASIAGFA</sequence>
<keyword evidence="3" id="KW-0805">Transcription regulation</keyword>
<keyword evidence="2" id="KW-0862">Zinc</keyword>
<dbReference type="OrthoDB" id="40579at2759"/>
<dbReference type="PANTHER" id="PTHR47660">
    <property type="entry name" value="TRANSCRIPTION FACTOR WITH C2H2 AND ZN(2)-CYS(6) DNA BINDING DOMAIN (EUROFUNG)-RELATED-RELATED"/>
    <property type="match status" value="1"/>
</dbReference>